<dbReference type="RefSeq" id="WP_179580006.1">
    <property type="nucleotide sequence ID" value="NZ_JACCFM010000001.1"/>
</dbReference>
<feature type="transmembrane region" description="Helical" evidence="1">
    <location>
        <begin position="91"/>
        <end position="110"/>
    </location>
</feature>
<keyword evidence="3" id="KW-1185">Reference proteome</keyword>
<dbReference type="PANTHER" id="PTHR37305">
    <property type="entry name" value="INTEGRAL MEMBRANE PROTEIN-RELATED"/>
    <property type="match status" value="1"/>
</dbReference>
<proteinExistence type="predicted"/>
<feature type="transmembrane region" description="Helical" evidence="1">
    <location>
        <begin position="260"/>
        <end position="278"/>
    </location>
</feature>
<keyword evidence="1" id="KW-1133">Transmembrane helix</keyword>
<evidence type="ECO:0000313" key="3">
    <source>
        <dbReference type="Proteomes" id="UP000537260"/>
    </source>
</evidence>
<dbReference type="PANTHER" id="PTHR37305:SF1">
    <property type="entry name" value="MEMBRANE PROTEIN"/>
    <property type="match status" value="1"/>
</dbReference>
<feature type="transmembrane region" description="Helical" evidence="1">
    <location>
        <begin position="44"/>
        <end position="67"/>
    </location>
</feature>
<organism evidence="2 3">
    <name type="scientific">Glaciibacter psychrotolerans</name>
    <dbReference type="NCBI Taxonomy" id="670054"/>
    <lineage>
        <taxon>Bacteria</taxon>
        <taxon>Bacillati</taxon>
        <taxon>Actinomycetota</taxon>
        <taxon>Actinomycetes</taxon>
        <taxon>Micrococcales</taxon>
        <taxon>Microbacteriaceae</taxon>
        <taxon>Glaciibacter</taxon>
    </lineage>
</organism>
<sequence>MTTTFLPTSPAAVSPRATFVATGSGLSLTGIVRSEWIKLRTVRATAWSFLIVVLISVGMAGIMSFALDLQGTGGSLPAADQAIFLVRASTFGVYFGQLVVAVLGVLMITGEYSTGMIKSTLTAVPRRVGALGAKVVVLFASTFVVGAVATISSFLVASPILAREGLHASLFEPVVIVPLLGAALYLALVSVFALGIGAVLRSGAGGIAAALGALLLLPIVFQMIPADWAHDLLPYLISNAGMGMFGLTMTVGILAWWQNLLILLGWVAVSLTAAAVLLKRRDA</sequence>
<accession>A0A7Z0EIC6</accession>
<protein>
    <submittedName>
        <fullName evidence="2">ABC-2 type transport system permease protein</fullName>
    </submittedName>
</protein>
<comment type="caution">
    <text evidence="2">The sequence shown here is derived from an EMBL/GenBank/DDBJ whole genome shotgun (WGS) entry which is preliminary data.</text>
</comment>
<reference evidence="2 3" key="1">
    <citation type="submission" date="2020-07" db="EMBL/GenBank/DDBJ databases">
        <title>Sequencing the genomes of 1000 actinobacteria strains.</title>
        <authorList>
            <person name="Klenk H.-P."/>
        </authorList>
    </citation>
    <scope>NUCLEOTIDE SEQUENCE [LARGE SCALE GENOMIC DNA]</scope>
    <source>
        <strain evidence="2 3">LI1</strain>
    </source>
</reference>
<evidence type="ECO:0000256" key="1">
    <source>
        <dbReference type="SAM" id="Phobius"/>
    </source>
</evidence>
<dbReference type="AlphaFoldDB" id="A0A7Z0EIC6"/>
<dbReference type="Pfam" id="PF12679">
    <property type="entry name" value="ABC2_membrane_2"/>
    <property type="match status" value="1"/>
</dbReference>
<keyword evidence="1" id="KW-0812">Transmembrane</keyword>
<dbReference type="GO" id="GO:0005886">
    <property type="term" value="C:plasma membrane"/>
    <property type="evidence" value="ECO:0007669"/>
    <property type="project" value="UniProtKB-SubCell"/>
</dbReference>
<dbReference type="Proteomes" id="UP000537260">
    <property type="component" value="Unassembled WGS sequence"/>
</dbReference>
<dbReference type="GO" id="GO:0140359">
    <property type="term" value="F:ABC-type transporter activity"/>
    <property type="evidence" value="ECO:0007669"/>
    <property type="project" value="InterPro"/>
</dbReference>
<evidence type="ECO:0000313" key="2">
    <source>
        <dbReference type="EMBL" id="NYJ21407.1"/>
    </source>
</evidence>
<dbReference type="EMBL" id="JACCFM010000001">
    <property type="protein sequence ID" value="NYJ21407.1"/>
    <property type="molecule type" value="Genomic_DNA"/>
</dbReference>
<name>A0A7Z0EIC6_9MICO</name>
<keyword evidence="1" id="KW-0472">Membrane</keyword>
<feature type="transmembrane region" description="Helical" evidence="1">
    <location>
        <begin position="12"/>
        <end position="32"/>
    </location>
</feature>
<gene>
    <name evidence="2" type="ORF">HNR05_003198</name>
</gene>
<feature type="transmembrane region" description="Helical" evidence="1">
    <location>
        <begin position="207"/>
        <end position="226"/>
    </location>
</feature>
<feature type="transmembrane region" description="Helical" evidence="1">
    <location>
        <begin position="175"/>
        <end position="200"/>
    </location>
</feature>
<feature type="transmembrane region" description="Helical" evidence="1">
    <location>
        <begin position="232"/>
        <end position="253"/>
    </location>
</feature>
<feature type="transmembrane region" description="Helical" evidence="1">
    <location>
        <begin position="131"/>
        <end position="155"/>
    </location>
</feature>